<dbReference type="InterPro" id="IPR011051">
    <property type="entry name" value="RmlC_Cupin_sf"/>
</dbReference>
<comment type="cofactor">
    <cofactor evidence="2">
        <name>Fe cation</name>
        <dbReference type="ChEBI" id="CHEBI:24875"/>
    </cofactor>
    <text evidence="2">Binds 1 Fe cation per subunit.</text>
</comment>
<protein>
    <recommendedName>
        <fullName evidence="8">Pirin</fullName>
    </recommendedName>
</protein>
<feature type="binding site" evidence="2">
    <location>
        <position position="65"/>
    </location>
    <ligand>
        <name>Fe cation</name>
        <dbReference type="ChEBI" id="CHEBI:24875"/>
    </ligand>
</feature>
<dbReference type="Pfam" id="PF05726">
    <property type="entry name" value="Pirin_C"/>
    <property type="match status" value="1"/>
</dbReference>
<feature type="binding site" evidence="2">
    <location>
        <position position="67"/>
    </location>
    <ligand>
        <name>Fe cation</name>
        <dbReference type="ChEBI" id="CHEBI:24875"/>
    </ligand>
</feature>
<dbReference type="PANTHER" id="PTHR43594">
    <property type="entry name" value="QUERCETIN 2,3-DIOXYGENASE"/>
    <property type="match status" value="1"/>
</dbReference>
<feature type="domain" description="Pirin C-terminal" evidence="5">
    <location>
        <begin position="187"/>
        <end position="288"/>
    </location>
</feature>
<comment type="similarity">
    <text evidence="1 3">Belongs to the pirin family.</text>
</comment>
<dbReference type="GO" id="GO:0046872">
    <property type="term" value="F:metal ion binding"/>
    <property type="evidence" value="ECO:0007669"/>
    <property type="project" value="UniProtKB-KW"/>
</dbReference>
<dbReference type="InterPro" id="IPR008778">
    <property type="entry name" value="Pirin_C_dom"/>
</dbReference>
<reference evidence="6 7" key="1">
    <citation type="submission" date="2016-10" db="EMBL/GenBank/DDBJ databases">
        <authorList>
            <person name="de Groot N.N."/>
        </authorList>
    </citation>
    <scope>NUCLEOTIDE SEQUENCE [LARGE SCALE GENOMIC DNA]</scope>
    <source>
        <strain evidence="6 7">CGMCC 1.6114</strain>
    </source>
</reference>
<evidence type="ECO:0000256" key="3">
    <source>
        <dbReference type="RuleBase" id="RU003457"/>
    </source>
</evidence>
<evidence type="ECO:0000313" key="6">
    <source>
        <dbReference type="EMBL" id="SFS55854.1"/>
    </source>
</evidence>
<dbReference type="InterPro" id="IPR014710">
    <property type="entry name" value="RmlC-like_jellyroll"/>
</dbReference>
<dbReference type="Pfam" id="PF02678">
    <property type="entry name" value="Pirin"/>
    <property type="match status" value="1"/>
</dbReference>
<dbReference type="InterPro" id="IPR053186">
    <property type="entry name" value="QDO-related"/>
</dbReference>
<evidence type="ECO:0008006" key="8">
    <source>
        <dbReference type="Google" id="ProtNLM"/>
    </source>
</evidence>
<dbReference type="SUPFAM" id="SSF51182">
    <property type="entry name" value="RmlC-like cupins"/>
    <property type="match status" value="1"/>
</dbReference>
<sequence length="292" mass="32479">MKTKKVELVVAPPAPHFVGDGFRVHNFIPGGYHLDMQRMDPFIMFDYNSKFYFPPSDQPKGVGVHPHRGFETVTIAYKGKVAHHDSAGNSGVIGEGDVQWMTAASGVLHKEYHEEHFSKEGGDFQMVQLWVNLPAAFKMSDPKYQGIKSDQMGRFQLPDDQGEVAVIAGEYMDVKGPATTFSPVQMYNVSLNKNGEAQFSFPAHYNTGLLVLEGNIMVNGSEQAETDRFVLFENEGETFTIKASEDAKILILSGEPLNEPIAAHGPFVMNYKAEILQAFEDFNLGKFGYLED</sequence>
<dbReference type="InterPro" id="IPR003829">
    <property type="entry name" value="Pirin_N_dom"/>
</dbReference>
<feature type="domain" description="Pirin N-terminal" evidence="4">
    <location>
        <begin position="28"/>
        <end position="131"/>
    </location>
</feature>
<dbReference type="PANTHER" id="PTHR43594:SF1">
    <property type="entry name" value="QUERCETIN 2,3-DIOXYGENASE PA2418-RELATED"/>
    <property type="match status" value="1"/>
</dbReference>
<gene>
    <name evidence="6" type="ORF">SAMN04487906_0866</name>
</gene>
<proteinExistence type="inferred from homology"/>
<accession>A0A1I6QU09</accession>
<dbReference type="PIRSF" id="PIRSF006232">
    <property type="entry name" value="Pirin"/>
    <property type="match status" value="1"/>
</dbReference>
<dbReference type="EMBL" id="FPAG01000002">
    <property type="protein sequence ID" value="SFS55854.1"/>
    <property type="molecule type" value="Genomic_DNA"/>
</dbReference>
<dbReference type="InterPro" id="IPR012093">
    <property type="entry name" value="Pirin"/>
</dbReference>
<evidence type="ECO:0000259" key="5">
    <source>
        <dbReference type="Pfam" id="PF05726"/>
    </source>
</evidence>
<keyword evidence="2" id="KW-0408">Iron</keyword>
<dbReference type="RefSeq" id="WP_038264321.1">
    <property type="nucleotide sequence ID" value="NZ_FPAG01000002.1"/>
</dbReference>
<dbReference type="CDD" id="cd02247">
    <property type="entry name" value="cupin_pirin_C"/>
    <property type="match status" value="1"/>
</dbReference>
<dbReference type="Gene3D" id="2.60.120.10">
    <property type="entry name" value="Jelly Rolls"/>
    <property type="match status" value="2"/>
</dbReference>
<feature type="binding site" evidence="2">
    <location>
        <position position="109"/>
    </location>
    <ligand>
        <name>Fe cation</name>
        <dbReference type="ChEBI" id="CHEBI:24875"/>
    </ligand>
</feature>
<feature type="binding site" evidence="2">
    <location>
        <position position="111"/>
    </location>
    <ligand>
        <name>Fe cation</name>
        <dbReference type="ChEBI" id="CHEBI:24875"/>
    </ligand>
</feature>
<dbReference type="Proteomes" id="UP000183209">
    <property type="component" value="Unassembled WGS sequence"/>
</dbReference>
<evidence type="ECO:0000313" key="7">
    <source>
        <dbReference type="Proteomes" id="UP000183209"/>
    </source>
</evidence>
<evidence type="ECO:0000256" key="2">
    <source>
        <dbReference type="PIRSR" id="PIRSR006232-1"/>
    </source>
</evidence>
<evidence type="ECO:0000256" key="1">
    <source>
        <dbReference type="ARBA" id="ARBA00008416"/>
    </source>
</evidence>
<keyword evidence="2" id="KW-0479">Metal-binding</keyword>
<organism evidence="6 7">
    <name type="scientific">Zhouia amylolytica</name>
    <dbReference type="NCBI Taxonomy" id="376730"/>
    <lineage>
        <taxon>Bacteria</taxon>
        <taxon>Pseudomonadati</taxon>
        <taxon>Bacteroidota</taxon>
        <taxon>Flavobacteriia</taxon>
        <taxon>Flavobacteriales</taxon>
        <taxon>Flavobacteriaceae</taxon>
        <taxon>Zhouia</taxon>
    </lineage>
</organism>
<name>A0A1I6QU09_9FLAO</name>
<dbReference type="CDD" id="cd02909">
    <property type="entry name" value="cupin_pirin_N"/>
    <property type="match status" value="1"/>
</dbReference>
<evidence type="ECO:0000259" key="4">
    <source>
        <dbReference type="Pfam" id="PF02678"/>
    </source>
</evidence>
<dbReference type="OrthoDB" id="321327at2"/>
<dbReference type="AlphaFoldDB" id="A0A1I6QU09"/>